<sequence length="560" mass="61962">MIHRVRSRVRFQVFTKKVKQGDDKKAQRKPTIRILGSAQEWISIHNTVEDEPLFAKKRVRSTDELGDLLRSNISSSLSAAKTGEAQQDVGKASPSPAHQHIERLQEDGDDLSAPPSELTSSSEAVTEQHLATKSCAPATGDPREEDVSNAALLATTVIYRPVHDIFGSTDSGAVVSETVNESKEQLISHTAKERVSIPEGDQSNPVETCAVFDEDEDGNPPASLLATASLVVASSNDTLERISKRSNVDVTVTRSRAIGDDGGSVASDSSHHSEPKKDSITASLLPQKPRSRVLQRVVTLFAGRRRGQDVEHELPGIPAQIQDQTQVIDPSLGLQQPHSNGDEQTVHTTSPSPLRPLPPLRRATMPFADSTSHKSIPCKNLPLSPPILAPCRPHLPVEERLSEPFIPPARAHKYTGTYYVVPDVFKPVEVQLGFPSVTTQTSPISPMRRHNSEAQLLDRDETAWGKWYAKNPTAEHLFFAKANDSQRYGQEPTEQEVWDKHVAFHAQFRKQPPPPETEEELLRQREDEEHERADRLRYHTGHCFDALTGSVYPYQGGHII</sequence>
<organism evidence="1 2">
    <name type="scientific">Boeremia exigua</name>
    <dbReference type="NCBI Taxonomy" id="749465"/>
    <lineage>
        <taxon>Eukaryota</taxon>
        <taxon>Fungi</taxon>
        <taxon>Dikarya</taxon>
        <taxon>Ascomycota</taxon>
        <taxon>Pezizomycotina</taxon>
        <taxon>Dothideomycetes</taxon>
        <taxon>Pleosporomycetidae</taxon>
        <taxon>Pleosporales</taxon>
        <taxon>Pleosporineae</taxon>
        <taxon>Didymellaceae</taxon>
        <taxon>Boeremia</taxon>
    </lineage>
</organism>
<dbReference type="EMBL" id="JAPHNI010000174">
    <property type="protein sequence ID" value="KAJ8114800.1"/>
    <property type="molecule type" value="Genomic_DNA"/>
</dbReference>
<proteinExistence type="predicted"/>
<comment type="caution">
    <text evidence="1">The sequence shown here is derived from an EMBL/GenBank/DDBJ whole genome shotgun (WGS) entry which is preliminary data.</text>
</comment>
<reference evidence="1" key="1">
    <citation type="submission" date="2022-11" db="EMBL/GenBank/DDBJ databases">
        <title>Genome Sequence of Boeremia exigua.</title>
        <authorList>
            <person name="Buettner E."/>
        </authorList>
    </citation>
    <scope>NUCLEOTIDE SEQUENCE</scope>
    <source>
        <strain evidence="1">CU02</strain>
    </source>
</reference>
<keyword evidence="2" id="KW-1185">Reference proteome</keyword>
<accession>A0ACC2IHX6</accession>
<evidence type="ECO:0000313" key="2">
    <source>
        <dbReference type="Proteomes" id="UP001153331"/>
    </source>
</evidence>
<dbReference type="Proteomes" id="UP001153331">
    <property type="component" value="Unassembled WGS sequence"/>
</dbReference>
<name>A0ACC2IHX6_9PLEO</name>
<gene>
    <name evidence="1" type="ORF">OPT61_g3410</name>
</gene>
<protein>
    <submittedName>
        <fullName evidence="1">Uncharacterized protein</fullName>
    </submittedName>
</protein>
<evidence type="ECO:0000313" key="1">
    <source>
        <dbReference type="EMBL" id="KAJ8114800.1"/>
    </source>
</evidence>